<feature type="domain" description="GH15-like" evidence="1">
    <location>
        <begin position="598"/>
        <end position="641"/>
    </location>
</feature>
<dbReference type="SUPFAM" id="SSF48208">
    <property type="entry name" value="Six-hairpin glycosidases"/>
    <property type="match status" value="1"/>
</dbReference>
<dbReference type="InterPro" id="IPR011613">
    <property type="entry name" value="GH15-like"/>
</dbReference>
<evidence type="ECO:0000259" key="1">
    <source>
        <dbReference type="Pfam" id="PF00723"/>
    </source>
</evidence>
<dbReference type="AlphaFoldDB" id="A0A2H0UC74"/>
<comment type="caution">
    <text evidence="2">The sequence shown here is derived from an EMBL/GenBank/DDBJ whole genome shotgun (WGS) entry which is preliminary data.</text>
</comment>
<name>A0A2H0UC74_9BACT</name>
<reference evidence="3" key="1">
    <citation type="submission" date="2017-09" db="EMBL/GenBank/DDBJ databases">
        <title>Depth-based differentiation of microbial function through sediment-hosted aquifers and enrichment of novel symbionts in the deep terrestrial subsurface.</title>
        <authorList>
            <person name="Probst A.J."/>
            <person name="Ladd B."/>
            <person name="Jarett J.K."/>
            <person name="Geller-Mcgrath D.E."/>
            <person name="Sieber C.M.K."/>
            <person name="Emerson J.B."/>
            <person name="Anantharaman K."/>
            <person name="Thomas B.C."/>
            <person name="Malmstrom R."/>
            <person name="Stieglmeier M."/>
            <person name="Klingl A."/>
            <person name="Woyke T."/>
            <person name="Ryan C.M."/>
            <person name="Banfield J.F."/>
        </authorList>
    </citation>
    <scope>NUCLEOTIDE SEQUENCE [LARGE SCALE GENOMIC DNA]</scope>
</reference>
<accession>A0A2H0UC74</accession>
<proteinExistence type="predicted"/>
<dbReference type="GO" id="GO:0005975">
    <property type="term" value="P:carbohydrate metabolic process"/>
    <property type="evidence" value="ECO:0007669"/>
    <property type="project" value="InterPro"/>
</dbReference>
<dbReference type="InterPro" id="IPR008928">
    <property type="entry name" value="6-hairpin_glycosidase_sf"/>
</dbReference>
<evidence type="ECO:0000313" key="3">
    <source>
        <dbReference type="Proteomes" id="UP000231192"/>
    </source>
</evidence>
<dbReference type="Proteomes" id="UP000231192">
    <property type="component" value="Unassembled WGS sequence"/>
</dbReference>
<dbReference type="InterPro" id="IPR012341">
    <property type="entry name" value="6hp_glycosidase-like_sf"/>
</dbReference>
<dbReference type="Pfam" id="PF00723">
    <property type="entry name" value="Glyco_hydro_15"/>
    <property type="match status" value="2"/>
</dbReference>
<dbReference type="PANTHER" id="PTHR31616:SF13">
    <property type="entry name" value="GLUCAN 1,4-ALPHA-GLUCOSIDASE"/>
    <property type="match status" value="1"/>
</dbReference>
<dbReference type="Gene3D" id="1.50.10.10">
    <property type="match status" value="1"/>
</dbReference>
<keyword evidence="2" id="KW-0378">Hydrolase</keyword>
<feature type="domain" description="GH15-like" evidence="1">
    <location>
        <begin position="277"/>
        <end position="592"/>
    </location>
</feature>
<dbReference type="PANTHER" id="PTHR31616">
    <property type="entry name" value="TREHALASE"/>
    <property type="match status" value="1"/>
</dbReference>
<dbReference type="GO" id="GO:0004553">
    <property type="term" value="F:hydrolase activity, hydrolyzing O-glycosyl compounds"/>
    <property type="evidence" value="ECO:0007669"/>
    <property type="project" value="UniProtKB-ARBA"/>
</dbReference>
<sequence>MSRSIVLSNSELCVALDKFAEVRDIYYPHVGLEDHVRGHYVHRVGIWVEGEISWLSQDPAWEISISCEEEALASSIHARNFRLGIELEFKDIVYNERPIFIRRVSVTNTSEKKRGIKIYFGHEFEIYKSHGSDTAYFDPESHTMIHYKGQRAFLIGAMLDGASFDDYTTGRVNFHGLEGSFRDADDGVLSKNPIEHGPADSVIGLSASYGGGQSRTCYYWLAAAQSIAEAHNLNQFVIRKTPEYLIQSASNFWHAWVHSYDWNFYGLSNDHIALFKRSLMYMRAHVDHDGGVIASTDSDMLQYGLDTYSYVWPRDGAYVATSLDAAGQSNVSRRFFEFCKGVIMKEGYFMHKYLPDKSLGSSWHPWIRDGQPQLPIQEDETALVIWALYEHYKRSHDLEFIESVFNTLVEKPANFLVEYRDAATKLPKPSYDLWERVRGCSTFTAASVYGALVAAAELSKILGKDSRETRYRAAASEVREAILKYLWDEKRGSFVKLVNWKDSGLEYDRTIDISSAYGIFSFGIVPVGDIRLTRSFENSIRVLTHGVSIGGVARFENDDYYRIEGPSPGNPWVITTLWYAEYLIANAQNESDMNRVREIFSWVVRYAQPSGVLSEQLNPQTGEQVCTAPLTWAHASYVIAVLKYLDRIEELNICTGCNPAP</sequence>
<gene>
    <name evidence="2" type="ORF">COU18_01170</name>
</gene>
<dbReference type="EMBL" id="PFBK01000003">
    <property type="protein sequence ID" value="PIR84001.1"/>
    <property type="molecule type" value="Genomic_DNA"/>
</dbReference>
<evidence type="ECO:0000313" key="2">
    <source>
        <dbReference type="EMBL" id="PIR84001.1"/>
    </source>
</evidence>
<organism evidence="2 3">
    <name type="scientific">Candidatus Kaiserbacteria bacterium CG10_big_fil_rev_8_21_14_0_10_51_14</name>
    <dbReference type="NCBI Taxonomy" id="1974610"/>
    <lineage>
        <taxon>Bacteria</taxon>
        <taxon>Candidatus Kaiseribacteriota</taxon>
    </lineage>
</organism>
<protein>
    <submittedName>
        <fullName evidence="2">Glycoside hydrolase family 15</fullName>
    </submittedName>
</protein>